<feature type="transmembrane region" description="Helical" evidence="1">
    <location>
        <begin position="128"/>
        <end position="147"/>
    </location>
</feature>
<evidence type="ECO:0000256" key="1">
    <source>
        <dbReference type="SAM" id="Phobius"/>
    </source>
</evidence>
<keyword evidence="1" id="KW-1133">Transmembrane helix</keyword>
<dbReference type="AlphaFoldDB" id="A0A6A0GUD7"/>
<dbReference type="EMBL" id="JQDR03014472">
    <property type="protein sequence ID" value="KAA0188045.1"/>
    <property type="molecule type" value="Genomic_DNA"/>
</dbReference>
<gene>
    <name evidence="3" type="ORF">HAZT_HAZT007317</name>
</gene>
<sequence length="380" mass="42945">MITLKSFFMLQLHLLRANMCLPYRFTTSPGKPTDVKLQFSPFMQRASVVGVCICCCVSLTSILDTFTRTKLRAIQSLISLLVVLIYHLGHIVIIMHLVFKRRNLEEITNCLLKVISPQQTLTMTATGLYLSIIIPSMTCIFIAYPIINRAEQLGQWSLYPNVINRDFLYPLCVIYFNITLQILSNFITRKTVQVFFSTAKMRRSRIIKYKSLDHLKTRLRGMKNIQLNDSQTSSMIIGLALVERALNNLLICFRLPIATMVATDMVEIVYSSANIASGNNLLGSWPFILASIVRISINLSSPALLNAAVRQVRETLQIIERRVNQSAKLELAKALEIIDMLPSFSCYGLFTLGPHAFLPLLSTCITFALVSHQDMKDRAT</sequence>
<feature type="signal peptide" evidence="2">
    <location>
        <begin position="1"/>
        <end position="17"/>
    </location>
</feature>
<feature type="chain" id="PRO_5025654846" evidence="2">
    <location>
        <begin position="18"/>
        <end position="380"/>
    </location>
</feature>
<reference evidence="3" key="1">
    <citation type="submission" date="2014-08" db="EMBL/GenBank/DDBJ databases">
        <authorList>
            <person name="Murali S."/>
            <person name="Richards S."/>
            <person name="Bandaranaike D."/>
            <person name="Bellair M."/>
            <person name="Blankenburg K."/>
            <person name="Chao H."/>
            <person name="Dinh H."/>
            <person name="Doddapaneni H."/>
            <person name="Dugan-Rocha S."/>
            <person name="Elkadiri S."/>
            <person name="Gnanaolivu R."/>
            <person name="Hughes D."/>
            <person name="Lee S."/>
            <person name="Li M."/>
            <person name="Ming W."/>
            <person name="Munidasa M."/>
            <person name="Muniz J."/>
            <person name="Nguyen L."/>
            <person name="Osuji N."/>
            <person name="Pu L.-L."/>
            <person name="Puazo M."/>
            <person name="Skinner E."/>
            <person name="Qu C."/>
            <person name="Quiroz J."/>
            <person name="Raj R."/>
            <person name="Weissenberger G."/>
            <person name="Xin Y."/>
            <person name="Zou X."/>
            <person name="Han Y."/>
            <person name="Worley K."/>
            <person name="Muzny D."/>
            <person name="Gibbs R."/>
        </authorList>
    </citation>
    <scope>NUCLEOTIDE SEQUENCE</scope>
    <source>
        <strain evidence="3">HAZT.00-mixed</strain>
        <tissue evidence="3">Whole organism</tissue>
    </source>
</reference>
<keyword evidence="3" id="KW-0675">Receptor</keyword>
<name>A0A6A0GUD7_HYAAZ</name>
<feature type="transmembrane region" description="Helical" evidence="1">
    <location>
        <begin position="78"/>
        <end position="99"/>
    </location>
</feature>
<feature type="transmembrane region" description="Helical" evidence="1">
    <location>
        <begin position="167"/>
        <end position="187"/>
    </location>
</feature>
<proteinExistence type="predicted"/>
<accession>A0A6A0GUD7</accession>
<feature type="transmembrane region" description="Helical" evidence="1">
    <location>
        <begin position="46"/>
        <end position="66"/>
    </location>
</feature>
<protein>
    <submittedName>
        <fullName evidence="3">Gustatory receptor 33</fullName>
    </submittedName>
</protein>
<keyword evidence="1" id="KW-0812">Transmembrane</keyword>
<evidence type="ECO:0000313" key="3">
    <source>
        <dbReference type="EMBL" id="KAA0188045.1"/>
    </source>
</evidence>
<keyword evidence="2" id="KW-0732">Signal</keyword>
<evidence type="ECO:0000256" key="2">
    <source>
        <dbReference type="SAM" id="SignalP"/>
    </source>
</evidence>
<dbReference type="Proteomes" id="UP000711488">
    <property type="component" value="Unassembled WGS sequence"/>
</dbReference>
<organism evidence="3">
    <name type="scientific">Hyalella azteca</name>
    <name type="common">Amphipod</name>
    <dbReference type="NCBI Taxonomy" id="294128"/>
    <lineage>
        <taxon>Eukaryota</taxon>
        <taxon>Metazoa</taxon>
        <taxon>Ecdysozoa</taxon>
        <taxon>Arthropoda</taxon>
        <taxon>Crustacea</taxon>
        <taxon>Multicrustacea</taxon>
        <taxon>Malacostraca</taxon>
        <taxon>Eumalacostraca</taxon>
        <taxon>Peracarida</taxon>
        <taxon>Amphipoda</taxon>
        <taxon>Senticaudata</taxon>
        <taxon>Talitrida</taxon>
        <taxon>Talitroidea</taxon>
        <taxon>Hyalellidae</taxon>
        <taxon>Hyalella</taxon>
    </lineage>
</organism>
<reference evidence="3" key="3">
    <citation type="submission" date="2019-06" db="EMBL/GenBank/DDBJ databases">
        <authorList>
            <person name="Poynton C."/>
            <person name="Hasenbein S."/>
            <person name="Benoit J.B."/>
            <person name="Sepulveda M.S."/>
            <person name="Poelchau M.F."/>
            <person name="Murali S.C."/>
            <person name="Chen S."/>
            <person name="Glastad K.M."/>
            <person name="Werren J.H."/>
            <person name="Vineis J.H."/>
            <person name="Bowen J.L."/>
            <person name="Friedrich M."/>
            <person name="Jones J."/>
            <person name="Robertson H.M."/>
            <person name="Feyereisen R."/>
            <person name="Mechler-Hickson A."/>
            <person name="Mathers N."/>
            <person name="Lee C.E."/>
            <person name="Colbourne J.K."/>
            <person name="Biales A."/>
            <person name="Johnston J.S."/>
            <person name="Wellborn G.A."/>
            <person name="Rosendale A.J."/>
            <person name="Cridge A.G."/>
            <person name="Munoz-Torres M.C."/>
            <person name="Bain P.A."/>
            <person name="Manny A.R."/>
            <person name="Major K.M."/>
            <person name="Lambert F.N."/>
            <person name="Vulpe C.D."/>
            <person name="Tuck P."/>
            <person name="Blalock B.J."/>
            <person name="Lin Y.-Y."/>
            <person name="Smith M.E."/>
            <person name="Ochoa-Acuna H."/>
            <person name="Chen M.-J.M."/>
            <person name="Childers C.P."/>
            <person name="Qu J."/>
            <person name="Dugan S."/>
            <person name="Lee S.L."/>
            <person name="Chao H."/>
            <person name="Dinh H."/>
            <person name="Han Y."/>
            <person name="Doddapaneni H."/>
            <person name="Worley K.C."/>
            <person name="Muzny D.M."/>
            <person name="Gibbs R.A."/>
            <person name="Richards S."/>
        </authorList>
    </citation>
    <scope>NUCLEOTIDE SEQUENCE</scope>
    <source>
        <strain evidence="3">HAZT.00-mixed</strain>
        <tissue evidence="3">Whole organism</tissue>
    </source>
</reference>
<keyword evidence="1" id="KW-0472">Membrane</keyword>
<reference evidence="3" key="2">
    <citation type="journal article" date="2018" name="Environ. Sci. Technol.">
        <title>The Toxicogenome of Hyalella azteca: A Model for Sediment Ecotoxicology and Evolutionary Toxicology.</title>
        <authorList>
            <person name="Poynton H.C."/>
            <person name="Hasenbein S."/>
            <person name="Benoit J.B."/>
            <person name="Sepulveda M.S."/>
            <person name="Poelchau M.F."/>
            <person name="Hughes D.S.T."/>
            <person name="Murali S.C."/>
            <person name="Chen S."/>
            <person name="Glastad K.M."/>
            <person name="Goodisman M.A.D."/>
            <person name="Werren J.H."/>
            <person name="Vineis J.H."/>
            <person name="Bowen J.L."/>
            <person name="Friedrich M."/>
            <person name="Jones J."/>
            <person name="Robertson H.M."/>
            <person name="Feyereisen R."/>
            <person name="Mechler-Hickson A."/>
            <person name="Mathers N."/>
            <person name="Lee C.E."/>
            <person name="Colbourne J.K."/>
            <person name="Biales A."/>
            <person name="Johnston J.S."/>
            <person name="Wellborn G.A."/>
            <person name="Rosendale A.J."/>
            <person name="Cridge A.G."/>
            <person name="Munoz-Torres M.C."/>
            <person name="Bain P.A."/>
            <person name="Manny A.R."/>
            <person name="Major K.M."/>
            <person name="Lambert F.N."/>
            <person name="Vulpe C.D."/>
            <person name="Tuck P."/>
            <person name="Blalock B.J."/>
            <person name="Lin Y.Y."/>
            <person name="Smith M.E."/>
            <person name="Ochoa-Acuna H."/>
            <person name="Chen M.M."/>
            <person name="Childers C.P."/>
            <person name="Qu J."/>
            <person name="Dugan S."/>
            <person name="Lee S.L."/>
            <person name="Chao H."/>
            <person name="Dinh H."/>
            <person name="Han Y."/>
            <person name="Doddapaneni H."/>
            <person name="Worley K.C."/>
            <person name="Muzny D.M."/>
            <person name="Gibbs R.A."/>
            <person name="Richards S."/>
        </authorList>
    </citation>
    <scope>NUCLEOTIDE SEQUENCE</scope>
    <source>
        <strain evidence="3">HAZT.00-mixed</strain>
        <tissue evidence="3">Whole organism</tissue>
    </source>
</reference>
<feature type="transmembrane region" description="Helical" evidence="1">
    <location>
        <begin position="347"/>
        <end position="370"/>
    </location>
</feature>
<comment type="caution">
    <text evidence="3">The sequence shown here is derived from an EMBL/GenBank/DDBJ whole genome shotgun (WGS) entry which is preliminary data.</text>
</comment>